<organism evidence="2 3">
    <name type="scientific">Planktothrix tepida PCC 9214</name>
    <dbReference type="NCBI Taxonomy" id="671072"/>
    <lineage>
        <taxon>Bacteria</taxon>
        <taxon>Bacillati</taxon>
        <taxon>Cyanobacteriota</taxon>
        <taxon>Cyanophyceae</taxon>
        <taxon>Oscillatoriophycideae</taxon>
        <taxon>Oscillatoriales</taxon>
        <taxon>Microcoleaceae</taxon>
        <taxon>Planktothrix</taxon>
    </lineage>
</organism>
<dbReference type="STRING" id="671072.PL9214500072"/>
<name>A0A1J1LMI3_9CYAN</name>
<dbReference type="Proteomes" id="UP000184315">
    <property type="component" value="Unassembled WGS sequence"/>
</dbReference>
<dbReference type="RefSeq" id="WP_072719537.1">
    <property type="nucleotide sequence ID" value="NZ_LN889802.1"/>
</dbReference>
<evidence type="ECO:0000313" key="2">
    <source>
        <dbReference type="EMBL" id="CUR32825.1"/>
    </source>
</evidence>
<dbReference type="OrthoDB" id="464795at2"/>
<evidence type="ECO:0000313" key="3">
    <source>
        <dbReference type="Proteomes" id="UP000184315"/>
    </source>
</evidence>
<dbReference type="EMBL" id="CZDF01000156">
    <property type="protein sequence ID" value="CUR32825.1"/>
    <property type="molecule type" value="Genomic_DNA"/>
</dbReference>
<feature type="domain" description="Tox-PL-2" evidence="1">
    <location>
        <begin position="12"/>
        <end position="105"/>
    </location>
</feature>
<protein>
    <recommendedName>
        <fullName evidence="1">Tox-PL-2 domain-containing protein</fullName>
    </recommendedName>
</protein>
<reference evidence="3" key="1">
    <citation type="submission" date="2015-10" db="EMBL/GenBank/DDBJ databases">
        <authorList>
            <person name="Regsiter A."/>
            <person name="william w."/>
        </authorList>
    </citation>
    <scope>NUCLEOTIDE SEQUENCE [LARGE SCALE GENOMIC DNA]</scope>
</reference>
<keyword evidence="3" id="KW-1185">Reference proteome</keyword>
<dbReference type="InterPro" id="IPR028910">
    <property type="entry name" value="Tox-PL-2_dom"/>
</dbReference>
<accession>A0A1J1LMI3</accession>
<proteinExistence type="predicted"/>
<gene>
    <name evidence="2" type="ORF">PL9214500072</name>
</gene>
<dbReference type="AlphaFoldDB" id="A0A1J1LMI3"/>
<sequence>MSNNSQFPDEQIYQQIAQIIQKYKLLECAECAAAIKNWLKANQINGIHLKIKLVGRGLFIVSKRWDNGQTSITQNGTHYGIEARGKVFDNLSTFGLTREEWIVDFDCPSGKFIIEEIEKF</sequence>
<dbReference type="Pfam" id="PF15643">
    <property type="entry name" value="Tox-PL-2"/>
    <property type="match status" value="1"/>
</dbReference>
<evidence type="ECO:0000259" key="1">
    <source>
        <dbReference type="Pfam" id="PF15643"/>
    </source>
</evidence>